<evidence type="ECO:0000256" key="4">
    <source>
        <dbReference type="SAM" id="MobiDB-lite"/>
    </source>
</evidence>
<gene>
    <name evidence="5" type="ORF">Vafri_18968</name>
</gene>
<dbReference type="PROSITE" id="PS50082">
    <property type="entry name" value="WD_REPEATS_2"/>
    <property type="match status" value="2"/>
</dbReference>
<evidence type="ECO:0000256" key="2">
    <source>
        <dbReference type="ARBA" id="ARBA00022737"/>
    </source>
</evidence>
<dbReference type="Gene3D" id="2.130.10.10">
    <property type="entry name" value="YVTN repeat-like/Quinoprotein amine dehydrogenase"/>
    <property type="match status" value="1"/>
</dbReference>
<dbReference type="InterPro" id="IPR015943">
    <property type="entry name" value="WD40/YVTN_repeat-like_dom_sf"/>
</dbReference>
<evidence type="ECO:0000313" key="6">
    <source>
        <dbReference type="Proteomes" id="UP000747399"/>
    </source>
</evidence>
<feature type="compositionally biased region" description="Pro residues" evidence="4">
    <location>
        <begin position="125"/>
        <end position="134"/>
    </location>
</feature>
<accession>A0A8J4BTM8</accession>
<protein>
    <recommendedName>
        <fullName evidence="7">Guanine nucleotide-binding protein subunit beta-like protein</fullName>
    </recommendedName>
</protein>
<reference evidence="5" key="1">
    <citation type="journal article" date="2021" name="Proc. Natl. Acad. Sci. U.S.A.">
        <title>Three genomes in the algal genus Volvox reveal the fate of a haploid sex-determining region after a transition to homothallism.</title>
        <authorList>
            <person name="Yamamoto K."/>
            <person name="Hamaji T."/>
            <person name="Kawai-Toyooka H."/>
            <person name="Matsuzaki R."/>
            <person name="Takahashi F."/>
            <person name="Nishimura Y."/>
            <person name="Kawachi M."/>
            <person name="Noguchi H."/>
            <person name="Minakuchi Y."/>
            <person name="Umen J.G."/>
            <person name="Toyoda A."/>
            <person name="Nozaki H."/>
        </authorList>
    </citation>
    <scope>NUCLEOTIDE SEQUENCE</scope>
    <source>
        <strain evidence="5">NIES-3780</strain>
    </source>
</reference>
<dbReference type="GO" id="GO:0043161">
    <property type="term" value="P:proteasome-mediated ubiquitin-dependent protein catabolic process"/>
    <property type="evidence" value="ECO:0007669"/>
    <property type="project" value="TreeGrafter"/>
</dbReference>
<dbReference type="PANTHER" id="PTHR19847">
    <property type="entry name" value="DDB1- AND CUL4-ASSOCIATED FACTOR 11"/>
    <property type="match status" value="1"/>
</dbReference>
<proteinExistence type="predicted"/>
<feature type="compositionally biased region" description="Low complexity" evidence="4">
    <location>
        <begin position="102"/>
        <end position="124"/>
    </location>
</feature>
<keyword evidence="6" id="KW-1185">Reference proteome</keyword>
<sequence>MKITIELEIEPDEVPLATELISTLRLLTDHVKVETLGAAAVSSARPAASVTSAATAAPSMPALQQPASVTSLPNGAVPQPPAPIQATVHAPTQPQAPPPAPAQVQAAAAPAPAQPAAAAAAAPARPHPAPPAPQPASAGSAPPRPPQQPYQSQLQTFQALVPRLGNPATQEQAVVDIIAVLRSVDESNVDKVFEELVAAYEQCVFQNPEVIPNGVMPYVMLYTRVPDDLRVKMREKLVSKVISTLNRKRPVNVDRSTFFGYADAFACLVKFEAVPMDGAIQTLSRLLMKTDSRCQAVTMLGKTVEYCGDQVVRVPESSLALLWRALGTVTEDTFQYDMHYILNTLHATMAAQSAAGAPAGAHVMAAIPPGQLPAGAARSAAAAAAAPTAAGLPAQTTPTGLTQIGTYNGHTATVFSMYYDAVHGQLFSAAQDGQLICWGPEGIPVGRMDISSHYVCSVSVLPRSGTVVAAAVPNVEEGRPVEGSCLLGFSPPPTLPRVGAWSPRGKLQAPNRGIISFAVPLGDGDVFVMGEDTAASDPSAPVRDIVYVYDATRGTPLDRLTPLRAYAEHTEMVTTAAAWNQNPNVFATAGRDHTVLVWDRRVEGSVGMFGELNPMKGRAEAHSDMVSALDTTENFLLSSCVDSFMCIWDFRQLSMTHGSAVGPVVRMQIDETPILKMAVTGAPHSRLAALSTYRGLHVMDFTNMTAPLTVSIQPPLDSKYQFHDLRWAGGQPVFFAASEASEIVVAGVTF</sequence>
<dbReference type="SMART" id="SM00320">
    <property type="entry name" value="WD40"/>
    <property type="match status" value="3"/>
</dbReference>
<evidence type="ECO:0000256" key="3">
    <source>
        <dbReference type="PROSITE-ProRule" id="PRU00221"/>
    </source>
</evidence>
<dbReference type="SUPFAM" id="SSF50978">
    <property type="entry name" value="WD40 repeat-like"/>
    <property type="match status" value="1"/>
</dbReference>
<dbReference type="Pfam" id="PF00400">
    <property type="entry name" value="WD40"/>
    <property type="match status" value="3"/>
</dbReference>
<dbReference type="InterPro" id="IPR019775">
    <property type="entry name" value="WD40_repeat_CS"/>
</dbReference>
<keyword evidence="1 3" id="KW-0853">WD repeat</keyword>
<dbReference type="GO" id="GO:0080008">
    <property type="term" value="C:Cul4-RING E3 ubiquitin ligase complex"/>
    <property type="evidence" value="ECO:0007669"/>
    <property type="project" value="TreeGrafter"/>
</dbReference>
<dbReference type="PANTHER" id="PTHR19847:SF7">
    <property type="entry name" value="DDB1- AND CUL4-ASSOCIATED FACTOR 11"/>
    <property type="match status" value="1"/>
</dbReference>
<organism evidence="5 6">
    <name type="scientific">Volvox africanus</name>
    <dbReference type="NCBI Taxonomy" id="51714"/>
    <lineage>
        <taxon>Eukaryota</taxon>
        <taxon>Viridiplantae</taxon>
        <taxon>Chlorophyta</taxon>
        <taxon>core chlorophytes</taxon>
        <taxon>Chlorophyceae</taxon>
        <taxon>CS clade</taxon>
        <taxon>Chlamydomonadales</taxon>
        <taxon>Volvocaceae</taxon>
        <taxon>Volvox</taxon>
    </lineage>
</organism>
<dbReference type="AlphaFoldDB" id="A0A8J4BTM8"/>
<dbReference type="InterPro" id="IPR036322">
    <property type="entry name" value="WD40_repeat_dom_sf"/>
</dbReference>
<dbReference type="InterPro" id="IPR001680">
    <property type="entry name" value="WD40_rpt"/>
</dbReference>
<keyword evidence="2" id="KW-0677">Repeat</keyword>
<evidence type="ECO:0008006" key="7">
    <source>
        <dbReference type="Google" id="ProtNLM"/>
    </source>
</evidence>
<feature type="region of interest" description="Disordered" evidence="4">
    <location>
        <begin position="64"/>
        <end position="153"/>
    </location>
</feature>
<dbReference type="EMBL" id="BNCO01000073">
    <property type="protein sequence ID" value="GIL65180.1"/>
    <property type="molecule type" value="Genomic_DNA"/>
</dbReference>
<dbReference type="PROSITE" id="PS00678">
    <property type="entry name" value="WD_REPEATS_1"/>
    <property type="match status" value="1"/>
</dbReference>
<evidence type="ECO:0000313" key="5">
    <source>
        <dbReference type="EMBL" id="GIL65180.1"/>
    </source>
</evidence>
<feature type="repeat" description="WD" evidence="3">
    <location>
        <begin position="575"/>
        <end position="599"/>
    </location>
</feature>
<dbReference type="Proteomes" id="UP000747399">
    <property type="component" value="Unassembled WGS sequence"/>
</dbReference>
<name>A0A8J4BTM8_9CHLO</name>
<comment type="caution">
    <text evidence="5">The sequence shown here is derived from an EMBL/GenBank/DDBJ whole genome shotgun (WGS) entry which is preliminary data.</text>
</comment>
<feature type="repeat" description="WD" evidence="3">
    <location>
        <begin position="407"/>
        <end position="438"/>
    </location>
</feature>
<evidence type="ECO:0000256" key="1">
    <source>
        <dbReference type="ARBA" id="ARBA00022574"/>
    </source>
</evidence>
<dbReference type="InterPro" id="IPR051859">
    <property type="entry name" value="DCAF"/>
</dbReference>